<evidence type="ECO:0008006" key="3">
    <source>
        <dbReference type="Google" id="ProtNLM"/>
    </source>
</evidence>
<dbReference type="Proteomes" id="UP001497602">
    <property type="component" value="Unassembled WGS sequence"/>
</dbReference>
<sequence>MVGDLKNEREALVLDAFLNDENNTVPAISKKLGFDERTVSRVINKYIKNLTINE</sequence>
<evidence type="ECO:0000313" key="1">
    <source>
        <dbReference type="EMBL" id="CAL2106351.1"/>
    </source>
</evidence>
<dbReference type="EMBL" id="CAXJRC010000013">
    <property type="protein sequence ID" value="CAL2106351.1"/>
    <property type="molecule type" value="Genomic_DNA"/>
</dbReference>
<organism evidence="1 2">
    <name type="scientific">Tenacibaculum vairaonense</name>
    <dbReference type="NCBI Taxonomy" id="3137860"/>
    <lineage>
        <taxon>Bacteria</taxon>
        <taxon>Pseudomonadati</taxon>
        <taxon>Bacteroidota</taxon>
        <taxon>Flavobacteriia</taxon>
        <taxon>Flavobacteriales</taxon>
        <taxon>Flavobacteriaceae</taxon>
        <taxon>Tenacibaculum</taxon>
    </lineage>
</organism>
<proteinExistence type="predicted"/>
<evidence type="ECO:0000313" key="2">
    <source>
        <dbReference type="Proteomes" id="UP001497602"/>
    </source>
</evidence>
<accession>A0ABM9PL01</accession>
<reference evidence="1 2" key="1">
    <citation type="submission" date="2024-05" db="EMBL/GenBank/DDBJ databases">
        <authorList>
            <person name="Duchaud E."/>
        </authorList>
    </citation>
    <scope>NUCLEOTIDE SEQUENCE [LARGE SCALE GENOMIC DNA]</scope>
    <source>
        <strain evidence="1">Ena-SAMPLE-TAB-13-05-2024-13:56:06:370-140305</strain>
    </source>
</reference>
<dbReference type="RefSeq" id="WP_348738117.1">
    <property type="nucleotide sequence ID" value="NZ_CAXJRC010000013.1"/>
</dbReference>
<gene>
    <name evidence="1" type="ORF">T190115A13A_210005</name>
</gene>
<comment type="caution">
    <text evidence="1">The sequence shown here is derived from an EMBL/GenBank/DDBJ whole genome shotgun (WGS) entry which is preliminary data.</text>
</comment>
<name>A0ABM9PL01_9FLAO</name>
<protein>
    <recommendedName>
        <fullName evidence="3">Helix-turn-helix type 11 domain-containing protein</fullName>
    </recommendedName>
</protein>
<keyword evidence="2" id="KW-1185">Reference proteome</keyword>